<dbReference type="RefSeq" id="WP_144586678.1">
    <property type="nucleotide sequence ID" value="NZ_VJWX01000049.1"/>
</dbReference>
<dbReference type="GO" id="GO:0050135">
    <property type="term" value="F:NADP+ nucleosidase activity"/>
    <property type="evidence" value="ECO:0007669"/>
    <property type="project" value="InterPro"/>
</dbReference>
<dbReference type="InterPro" id="IPR036170">
    <property type="entry name" value="YezG-like_sf"/>
</dbReference>
<dbReference type="OrthoDB" id="275232at2"/>
<dbReference type="Pfam" id="PF14021">
    <property type="entry name" value="TNT"/>
    <property type="match status" value="1"/>
</dbReference>
<dbReference type="EMBL" id="VJWX01000049">
    <property type="protein sequence ID" value="TVT56752.1"/>
    <property type="molecule type" value="Genomic_DNA"/>
</dbReference>
<feature type="domain" description="TNT" evidence="1">
    <location>
        <begin position="528"/>
        <end position="613"/>
    </location>
</feature>
<dbReference type="SUPFAM" id="SSF160424">
    <property type="entry name" value="BH3703-like"/>
    <property type="match status" value="1"/>
</dbReference>
<dbReference type="InterPro" id="IPR025331">
    <property type="entry name" value="TNT"/>
</dbReference>
<organism evidence="2 3">
    <name type="scientific">Amycolatopsis rhizosphaerae</name>
    <dbReference type="NCBI Taxonomy" id="2053003"/>
    <lineage>
        <taxon>Bacteria</taxon>
        <taxon>Bacillati</taxon>
        <taxon>Actinomycetota</taxon>
        <taxon>Actinomycetes</taxon>
        <taxon>Pseudonocardiales</taxon>
        <taxon>Pseudonocardiaceae</taxon>
        <taxon>Amycolatopsis</taxon>
    </lineage>
</organism>
<comment type="caution">
    <text evidence="2">The sequence shown here is derived from an EMBL/GenBank/DDBJ whole genome shotgun (WGS) entry which is preliminary data.</text>
</comment>
<proteinExistence type="predicted"/>
<reference evidence="2 3" key="1">
    <citation type="submission" date="2019-07" db="EMBL/GenBank/DDBJ databases">
        <authorList>
            <person name="Duangmal K."/>
            <person name="Teo W.F.A."/>
        </authorList>
    </citation>
    <scope>NUCLEOTIDE SEQUENCE [LARGE SCALE GENOMIC DNA]</scope>
    <source>
        <strain evidence="2 3">TBRC 6029</strain>
    </source>
</reference>
<reference evidence="2 3" key="2">
    <citation type="submission" date="2019-08" db="EMBL/GenBank/DDBJ databases">
        <title>Amycolatopsis acidicola sp. nov., isolated from peat swamp forest soil.</title>
        <authorList>
            <person name="Srisuk N."/>
        </authorList>
    </citation>
    <scope>NUCLEOTIDE SEQUENCE [LARGE SCALE GENOMIC DNA]</scope>
    <source>
        <strain evidence="2 3">TBRC 6029</strain>
    </source>
</reference>
<sequence length="617" mass="68080">MRYRVELADRPDGLYGVWRGRVYPAQRSTADGTVLLVALPGEEAPEDFDTEWNGRAAKVVPDEQADSTFSLQTHCLFDDELFRIAPDPDPNSLTLRWNGQDEARARQLGLVELATTATPGEISALWQERHDFPGATRPEPGIGDPDELVRAIARTVRSILPEGWERVAAQFRQVGDYAEIEIRSISGELSVSLPAPPQLGQLFARLRSAMYRPDTGTWFKGTLTLEAPSSFLFDYDATNEPTWRQPPGTGRLTARAYEAELAYFPRPRKQVPEWLAAKAGLPVEVTFRKAVLPENRQPLPPEEVRGVLDYLYRAPVVLTRPERLSDAVNPAGPADVPDAFHTDGVWIWPAAIPHYLRKYGIGPEPELLERIRGISFRVPYVPPEIRAAAEAELLGTPYPPTPETGAADSVTLIDRGAEPPLGLRASEVLTVLQRRLNEYGIAESAYRIGEHAEGVWSLHRTEASWEVTGPAAGEPAAFAHVEEAARFLLGSLLLYPARTPEPQPMEWPVVPLRGEPPLTFFRSKRMITLAAGTTVLRFGNETGNLVHDPGTRFPEASLTPEREPLRQTYRLTRGLSALTGVTLSWGPMPGGAVGYLLPLAIAQHLEAGALERVSDQP</sequence>
<evidence type="ECO:0000259" key="1">
    <source>
        <dbReference type="Pfam" id="PF14021"/>
    </source>
</evidence>
<gene>
    <name evidence="2" type="ORF">FNH05_07950</name>
</gene>
<evidence type="ECO:0000313" key="3">
    <source>
        <dbReference type="Proteomes" id="UP000320011"/>
    </source>
</evidence>
<name>A0A558D6W2_9PSEU</name>
<accession>A0A558D6W2</accession>
<dbReference type="AlphaFoldDB" id="A0A558D6W2"/>
<keyword evidence="3" id="KW-1185">Reference proteome</keyword>
<evidence type="ECO:0000313" key="2">
    <source>
        <dbReference type="EMBL" id="TVT56752.1"/>
    </source>
</evidence>
<protein>
    <submittedName>
        <fullName evidence="2">DUF4237 domain-containing protein</fullName>
    </submittedName>
</protein>
<dbReference type="Proteomes" id="UP000320011">
    <property type="component" value="Unassembled WGS sequence"/>
</dbReference>